<proteinExistence type="predicted"/>
<dbReference type="Proteomes" id="UP000694892">
    <property type="component" value="Chromosome 1L"/>
</dbReference>
<sequence length="87" mass="9382">MGAAPGLLLGVANEKMKGLQKQRDGEGCQCVCVRVPLFIISICFPWNPDDPGCCFNWALQRRCALSTRTRCIKKMGGGGRKSGGSHV</sequence>
<evidence type="ECO:0000313" key="2">
    <source>
        <dbReference type="Proteomes" id="UP000694892"/>
    </source>
</evidence>
<dbReference type="EMBL" id="CM004466">
    <property type="protein sequence ID" value="OCU00980.1"/>
    <property type="molecule type" value="Genomic_DNA"/>
</dbReference>
<organism evidence="1 2">
    <name type="scientific">Xenopus laevis</name>
    <name type="common">African clawed frog</name>
    <dbReference type="NCBI Taxonomy" id="8355"/>
    <lineage>
        <taxon>Eukaryota</taxon>
        <taxon>Metazoa</taxon>
        <taxon>Chordata</taxon>
        <taxon>Craniata</taxon>
        <taxon>Vertebrata</taxon>
        <taxon>Euteleostomi</taxon>
        <taxon>Amphibia</taxon>
        <taxon>Batrachia</taxon>
        <taxon>Anura</taxon>
        <taxon>Pipoidea</taxon>
        <taxon>Pipidae</taxon>
        <taxon>Xenopodinae</taxon>
        <taxon>Xenopus</taxon>
        <taxon>Xenopus</taxon>
    </lineage>
</organism>
<name>A0A974DZE0_XENLA</name>
<gene>
    <name evidence="1" type="ORF">XELAEV_18006759mg</name>
</gene>
<reference evidence="2" key="1">
    <citation type="journal article" date="2016" name="Nature">
        <title>Genome evolution in the allotetraploid frog Xenopus laevis.</title>
        <authorList>
            <person name="Session A.M."/>
            <person name="Uno Y."/>
            <person name="Kwon T."/>
            <person name="Chapman J.A."/>
            <person name="Toyoda A."/>
            <person name="Takahashi S."/>
            <person name="Fukui A."/>
            <person name="Hikosaka A."/>
            <person name="Suzuki A."/>
            <person name="Kondo M."/>
            <person name="van Heeringen S.J."/>
            <person name="Quigley I."/>
            <person name="Heinz S."/>
            <person name="Ogino H."/>
            <person name="Ochi H."/>
            <person name="Hellsten U."/>
            <person name="Lyons J.B."/>
            <person name="Simakov O."/>
            <person name="Putnam N."/>
            <person name="Stites J."/>
            <person name="Kuroki Y."/>
            <person name="Tanaka T."/>
            <person name="Michiue T."/>
            <person name="Watanabe M."/>
            <person name="Bogdanovic O."/>
            <person name="Lister R."/>
            <person name="Georgiou G."/>
            <person name="Paranjpe S.S."/>
            <person name="van Kruijsbergen I."/>
            <person name="Shu S."/>
            <person name="Carlson J."/>
            <person name="Kinoshita T."/>
            <person name="Ohta Y."/>
            <person name="Mawaribuchi S."/>
            <person name="Jenkins J."/>
            <person name="Grimwood J."/>
            <person name="Schmutz J."/>
            <person name="Mitros T."/>
            <person name="Mozaffari S.V."/>
            <person name="Suzuki Y."/>
            <person name="Haramoto Y."/>
            <person name="Yamamoto T.S."/>
            <person name="Takagi C."/>
            <person name="Heald R."/>
            <person name="Miller K."/>
            <person name="Haudenschild C."/>
            <person name="Kitzman J."/>
            <person name="Nakayama T."/>
            <person name="Izutsu Y."/>
            <person name="Robert J."/>
            <person name="Fortriede J."/>
            <person name="Burns K."/>
            <person name="Lotay V."/>
            <person name="Karimi K."/>
            <person name="Yasuoka Y."/>
            <person name="Dichmann D.S."/>
            <person name="Flajnik M.F."/>
            <person name="Houston D.W."/>
            <person name="Shendure J."/>
            <person name="DuPasquier L."/>
            <person name="Vize P.D."/>
            <person name="Zorn A.M."/>
            <person name="Ito M."/>
            <person name="Marcotte E.M."/>
            <person name="Wallingford J.B."/>
            <person name="Ito Y."/>
            <person name="Asashima M."/>
            <person name="Ueno N."/>
            <person name="Matsuda Y."/>
            <person name="Veenstra G.J."/>
            <person name="Fujiyama A."/>
            <person name="Harland R.M."/>
            <person name="Taira M."/>
            <person name="Rokhsar D.S."/>
        </authorList>
    </citation>
    <scope>NUCLEOTIDE SEQUENCE [LARGE SCALE GENOMIC DNA]</scope>
    <source>
        <strain evidence="2">J</strain>
    </source>
</reference>
<dbReference type="AlphaFoldDB" id="A0A974DZE0"/>
<evidence type="ECO:0000313" key="1">
    <source>
        <dbReference type="EMBL" id="OCU00980.1"/>
    </source>
</evidence>
<accession>A0A974DZE0</accession>
<protein>
    <submittedName>
        <fullName evidence="1">Uncharacterized protein</fullName>
    </submittedName>
</protein>